<keyword evidence="5 9" id="KW-0735">Signal-anchor</keyword>
<dbReference type="Gene3D" id="3.90.550.10">
    <property type="entry name" value="Spore Coat Polysaccharide Biosynthesis Protein SpsA, Chain A"/>
    <property type="match status" value="1"/>
</dbReference>
<evidence type="ECO:0000313" key="10">
    <source>
        <dbReference type="EMBL" id="JAI64613.1"/>
    </source>
</evidence>
<dbReference type="PANTHER" id="PTHR12369:SF45">
    <property type="entry name" value="HEXOSYLTRANSFERASE"/>
    <property type="match status" value="1"/>
</dbReference>
<evidence type="ECO:0000256" key="6">
    <source>
        <dbReference type="ARBA" id="ARBA00022989"/>
    </source>
</evidence>
<keyword evidence="8" id="KW-0472">Membrane</keyword>
<evidence type="ECO:0000256" key="5">
    <source>
        <dbReference type="ARBA" id="ARBA00022968"/>
    </source>
</evidence>
<dbReference type="AlphaFoldDB" id="A0A0P4WBL1"/>
<keyword evidence="4" id="KW-0812">Transmembrane</keyword>
<evidence type="ECO:0000256" key="4">
    <source>
        <dbReference type="ARBA" id="ARBA00022692"/>
    </source>
</evidence>
<dbReference type="Pfam" id="PF05679">
    <property type="entry name" value="CHGN"/>
    <property type="match status" value="1"/>
</dbReference>
<dbReference type="EMBL" id="GDRN01065960">
    <property type="protein sequence ID" value="JAI64613.1"/>
    <property type="molecule type" value="Transcribed_RNA"/>
</dbReference>
<keyword evidence="6" id="KW-1133">Transmembrane helix</keyword>
<dbReference type="PANTHER" id="PTHR12369">
    <property type="entry name" value="CHONDROITIN SYNTHASE"/>
    <property type="match status" value="1"/>
</dbReference>
<evidence type="ECO:0000256" key="2">
    <source>
        <dbReference type="ARBA" id="ARBA00009239"/>
    </source>
</evidence>
<keyword evidence="7 9" id="KW-0333">Golgi apparatus</keyword>
<organism evidence="10">
    <name type="scientific">Scylla olivacea</name>
    <name type="common">Orange mud crab</name>
    <name type="synonym">Cancer olivacea</name>
    <dbReference type="NCBI Taxonomy" id="85551"/>
    <lineage>
        <taxon>Eukaryota</taxon>
        <taxon>Metazoa</taxon>
        <taxon>Ecdysozoa</taxon>
        <taxon>Arthropoda</taxon>
        <taxon>Crustacea</taxon>
        <taxon>Multicrustacea</taxon>
        <taxon>Malacostraca</taxon>
        <taxon>Eumalacostraca</taxon>
        <taxon>Eucarida</taxon>
        <taxon>Decapoda</taxon>
        <taxon>Pleocyemata</taxon>
        <taxon>Brachyura</taxon>
        <taxon>Eubrachyura</taxon>
        <taxon>Portunoidea</taxon>
        <taxon>Portunidae</taxon>
        <taxon>Portuninae</taxon>
        <taxon>Scylla</taxon>
    </lineage>
</organism>
<evidence type="ECO:0000256" key="1">
    <source>
        <dbReference type="ARBA" id="ARBA00004447"/>
    </source>
</evidence>
<dbReference type="InterPro" id="IPR051227">
    <property type="entry name" value="CS_glycosyltransferase"/>
</dbReference>
<reference evidence="10" key="1">
    <citation type="submission" date="2015-09" db="EMBL/GenBank/DDBJ databases">
        <title>Scylla olivacea transcriptome.</title>
        <authorList>
            <person name="Ikhwanuddin M."/>
        </authorList>
    </citation>
    <scope>NUCLEOTIDE SEQUENCE</scope>
</reference>
<protein>
    <recommendedName>
        <fullName evidence="9">Hexosyltransferase</fullName>
        <ecNumber evidence="9">2.4.1.-</ecNumber>
    </recommendedName>
</protein>
<evidence type="ECO:0000256" key="9">
    <source>
        <dbReference type="RuleBase" id="RU364016"/>
    </source>
</evidence>
<sequence>MASFPNFKWTVVPQGVASGPQGFSRGKGLHVAAMKVTKKKSDIIFFCDVDVLMKLDFLTRCRANVLYGRQVYYPMVFSLYNPKLVYPLQDQKVPPIPEQLKVTEETGFWREFGFGMSCVARGDYEAAGGFLDIRAWGGEDEALYQQFLMKGYIKVSGYRKPCGCLCMKER</sequence>
<dbReference type="InterPro" id="IPR008428">
    <property type="entry name" value="Chond_GalNAc"/>
</dbReference>
<accession>A0A0P4WBL1</accession>
<dbReference type="SUPFAM" id="SSF53448">
    <property type="entry name" value="Nucleotide-diphospho-sugar transferases"/>
    <property type="match status" value="1"/>
</dbReference>
<dbReference type="GO" id="GO:0032580">
    <property type="term" value="C:Golgi cisterna membrane"/>
    <property type="evidence" value="ECO:0007669"/>
    <property type="project" value="UniProtKB-SubCell"/>
</dbReference>
<evidence type="ECO:0000256" key="3">
    <source>
        <dbReference type="ARBA" id="ARBA00022679"/>
    </source>
</evidence>
<proteinExistence type="inferred from homology"/>
<dbReference type="InterPro" id="IPR029044">
    <property type="entry name" value="Nucleotide-diphossugar_trans"/>
</dbReference>
<keyword evidence="3 9" id="KW-0808">Transferase</keyword>
<evidence type="ECO:0000256" key="7">
    <source>
        <dbReference type="ARBA" id="ARBA00023034"/>
    </source>
</evidence>
<comment type="similarity">
    <text evidence="2 9">Belongs to the chondroitin N-acetylgalactosaminyltransferase family.</text>
</comment>
<dbReference type="GO" id="GO:0047238">
    <property type="term" value="F:glucuronosyl-N-acetylgalactosaminyl-proteoglycan 4-beta-N-acetylgalactosaminyltransferase activity"/>
    <property type="evidence" value="ECO:0007669"/>
    <property type="project" value="TreeGrafter"/>
</dbReference>
<name>A0A0P4WBL1_SCYOL</name>
<comment type="subcellular location">
    <subcellularLocation>
        <location evidence="1 9">Golgi apparatus</location>
        <location evidence="1 9">Golgi stack membrane</location>
        <topology evidence="1 9">Single-pass type II membrane protein</topology>
    </subcellularLocation>
</comment>
<evidence type="ECO:0000256" key="8">
    <source>
        <dbReference type="ARBA" id="ARBA00023136"/>
    </source>
</evidence>
<dbReference type="EC" id="2.4.1.-" evidence="9"/>